<reference evidence="1" key="1">
    <citation type="submission" date="2014-11" db="EMBL/GenBank/DDBJ databases">
        <authorList>
            <person name="Amaro Gonzalez C."/>
        </authorList>
    </citation>
    <scope>NUCLEOTIDE SEQUENCE</scope>
</reference>
<organism evidence="1">
    <name type="scientific">Anguilla anguilla</name>
    <name type="common">European freshwater eel</name>
    <name type="synonym">Muraena anguilla</name>
    <dbReference type="NCBI Taxonomy" id="7936"/>
    <lineage>
        <taxon>Eukaryota</taxon>
        <taxon>Metazoa</taxon>
        <taxon>Chordata</taxon>
        <taxon>Craniata</taxon>
        <taxon>Vertebrata</taxon>
        <taxon>Euteleostomi</taxon>
        <taxon>Actinopterygii</taxon>
        <taxon>Neopterygii</taxon>
        <taxon>Teleostei</taxon>
        <taxon>Anguilliformes</taxon>
        <taxon>Anguillidae</taxon>
        <taxon>Anguilla</taxon>
    </lineage>
</organism>
<evidence type="ECO:0000313" key="1">
    <source>
        <dbReference type="EMBL" id="JAH02809.1"/>
    </source>
</evidence>
<proteinExistence type="predicted"/>
<accession>A0A0E9PE75</accession>
<reference evidence="1" key="2">
    <citation type="journal article" date="2015" name="Fish Shellfish Immunol.">
        <title>Early steps in the European eel (Anguilla anguilla)-Vibrio vulnificus interaction in the gills: Role of the RtxA13 toxin.</title>
        <authorList>
            <person name="Callol A."/>
            <person name="Pajuelo D."/>
            <person name="Ebbesson L."/>
            <person name="Teles M."/>
            <person name="MacKenzie S."/>
            <person name="Amaro C."/>
        </authorList>
    </citation>
    <scope>NUCLEOTIDE SEQUENCE</scope>
</reference>
<dbReference type="AlphaFoldDB" id="A0A0E9PE75"/>
<name>A0A0E9PE75_ANGAN</name>
<dbReference type="EMBL" id="GBXM01105768">
    <property type="protein sequence ID" value="JAH02809.1"/>
    <property type="molecule type" value="Transcribed_RNA"/>
</dbReference>
<sequence>MNFVRKHLTVDWTHLSRTSEELSSQKKTVSTVCCRNE</sequence>
<protein>
    <submittedName>
        <fullName evidence="1">Uncharacterized protein</fullName>
    </submittedName>
</protein>